<reference evidence="1" key="1">
    <citation type="journal article" date="2023" name="Mol. Phylogenet. Evol.">
        <title>Genome-scale phylogeny and comparative genomics of the fungal order Sordariales.</title>
        <authorList>
            <person name="Hensen N."/>
            <person name="Bonometti L."/>
            <person name="Westerberg I."/>
            <person name="Brannstrom I.O."/>
            <person name="Guillou S."/>
            <person name="Cros-Aarteil S."/>
            <person name="Calhoun S."/>
            <person name="Haridas S."/>
            <person name="Kuo A."/>
            <person name="Mondo S."/>
            <person name="Pangilinan J."/>
            <person name="Riley R."/>
            <person name="LaButti K."/>
            <person name="Andreopoulos B."/>
            <person name="Lipzen A."/>
            <person name="Chen C."/>
            <person name="Yan M."/>
            <person name="Daum C."/>
            <person name="Ng V."/>
            <person name="Clum A."/>
            <person name="Steindorff A."/>
            <person name="Ohm R.A."/>
            <person name="Martin F."/>
            <person name="Silar P."/>
            <person name="Natvig D.O."/>
            <person name="Lalanne C."/>
            <person name="Gautier V."/>
            <person name="Ament-Velasquez S.L."/>
            <person name="Kruys A."/>
            <person name="Hutchinson M.I."/>
            <person name="Powell A.J."/>
            <person name="Barry K."/>
            <person name="Miller A.N."/>
            <person name="Grigoriev I.V."/>
            <person name="Debuchy R."/>
            <person name="Gladieux P."/>
            <person name="Hiltunen Thoren M."/>
            <person name="Johannesson H."/>
        </authorList>
    </citation>
    <scope>NUCLEOTIDE SEQUENCE</scope>
    <source>
        <strain evidence="1">CBS 333.67</strain>
    </source>
</reference>
<dbReference type="AlphaFoldDB" id="A0AAJ0GRR0"/>
<dbReference type="PANTHER" id="PTHR47843">
    <property type="entry name" value="BTB DOMAIN-CONTAINING PROTEIN-RELATED"/>
    <property type="match status" value="1"/>
</dbReference>
<dbReference type="PANTHER" id="PTHR47843:SF5">
    <property type="entry name" value="BTB_POZ DOMAIN PROTEIN"/>
    <property type="match status" value="1"/>
</dbReference>
<evidence type="ECO:0000313" key="1">
    <source>
        <dbReference type="EMBL" id="KAK3304904.1"/>
    </source>
</evidence>
<dbReference type="EMBL" id="JAUDZG010000005">
    <property type="protein sequence ID" value="KAK3304904.1"/>
    <property type="molecule type" value="Genomic_DNA"/>
</dbReference>
<evidence type="ECO:0008006" key="3">
    <source>
        <dbReference type="Google" id="ProtNLM"/>
    </source>
</evidence>
<accession>A0AAJ0GRR0</accession>
<evidence type="ECO:0000313" key="2">
    <source>
        <dbReference type="Proteomes" id="UP001273166"/>
    </source>
</evidence>
<dbReference type="Proteomes" id="UP001273166">
    <property type="component" value="Unassembled WGS sequence"/>
</dbReference>
<proteinExistence type="predicted"/>
<organism evidence="1 2">
    <name type="scientific">Chaetomium strumarium</name>
    <dbReference type="NCBI Taxonomy" id="1170767"/>
    <lineage>
        <taxon>Eukaryota</taxon>
        <taxon>Fungi</taxon>
        <taxon>Dikarya</taxon>
        <taxon>Ascomycota</taxon>
        <taxon>Pezizomycotina</taxon>
        <taxon>Sordariomycetes</taxon>
        <taxon>Sordariomycetidae</taxon>
        <taxon>Sordariales</taxon>
        <taxon>Chaetomiaceae</taxon>
        <taxon>Chaetomium</taxon>
    </lineage>
</organism>
<comment type="caution">
    <text evidence="1">The sequence shown here is derived from an EMBL/GenBank/DDBJ whole genome shotgun (WGS) entry which is preliminary data.</text>
</comment>
<sequence>MPTSFGFSLQTRATYNAVKDELSNVLISSLPRLYSSGEYSDLVISCREKEYQVHRAMVYIQSQPARRASRQLVHIIIHYFYRFDYDIQVDGDGADIKRLDAGALATHTRIYALAEKYLIRGLKTVAVRKFKAEVTIAYTSAIEDDRGLRDVVVETLYNHPHWLDKEEVRDVMKELGPLMYDFIIYVRQKGRI</sequence>
<dbReference type="Gene3D" id="3.30.710.10">
    <property type="entry name" value="Potassium Channel Kv1.1, Chain A"/>
    <property type="match status" value="1"/>
</dbReference>
<reference evidence="1" key="2">
    <citation type="submission" date="2023-06" db="EMBL/GenBank/DDBJ databases">
        <authorList>
            <consortium name="Lawrence Berkeley National Laboratory"/>
            <person name="Mondo S.J."/>
            <person name="Hensen N."/>
            <person name="Bonometti L."/>
            <person name="Westerberg I."/>
            <person name="Brannstrom I.O."/>
            <person name="Guillou S."/>
            <person name="Cros-Aarteil S."/>
            <person name="Calhoun S."/>
            <person name="Haridas S."/>
            <person name="Kuo A."/>
            <person name="Pangilinan J."/>
            <person name="Riley R."/>
            <person name="Labutti K."/>
            <person name="Andreopoulos B."/>
            <person name="Lipzen A."/>
            <person name="Chen C."/>
            <person name="Yanf M."/>
            <person name="Daum C."/>
            <person name="Ng V."/>
            <person name="Clum A."/>
            <person name="Steindorff A."/>
            <person name="Ohm R."/>
            <person name="Martin F."/>
            <person name="Silar P."/>
            <person name="Natvig D."/>
            <person name="Lalanne C."/>
            <person name="Gautier V."/>
            <person name="Ament-Velasquez S.L."/>
            <person name="Kruys A."/>
            <person name="Hutchinson M.I."/>
            <person name="Powell A.J."/>
            <person name="Barry K."/>
            <person name="Miller A.N."/>
            <person name="Grigoriev I.V."/>
            <person name="Debuchy R."/>
            <person name="Gladieux P."/>
            <person name="Thoren M.H."/>
            <person name="Johannesson H."/>
        </authorList>
    </citation>
    <scope>NUCLEOTIDE SEQUENCE</scope>
    <source>
        <strain evidence="1">CBS 333.67</strain>
    </source>
</reference>
<dbReference type="GeneID" id="87885181"/>
<dbReference type="InterPro" id="IPR011333">
    <property type="entry name" value="SKP1/BTB/POZ_sf"/>
</dbReference>
<dbReference type="SUPFAM" id="SSF54695">
    <property type="entry name" value="POZ domain"/>
    <property type="match status" value="1"/>
</dbReference>
<protein>
    <recommendedName>
        <fullName evidence="3">BTB domain-containing protein</fullName>
    </recommendedName>
</protein>
<dbReference type="RefSeq" id="XP_062720684.1">
    <property type="nucleotide sequence ID" value="XM_062866352.1"/>
</dbReference>
<keyword evidence="2" id="KW-1185">Reference proteome</keyword>
<name>A0AAJ0GRR0_9PEZI</name>
<gene>
    <name evidence="1" type="ORF">B0T15DRAFT_486366</name>
</gene>